<dbReference type="KEGG" id="nse:NSE_0338"/>
<dbReference type="Proteomes" id="UP000001942">
    <property type="component" value="Chromosome"/>
</dbReference>
<proteinExistence type="predicted"/>
<dbReference type="STRING" id="222891.NSE_0338"/>
<reference evidence="1 2" key="1">
    <citation type="journal article" date="2006" name="PLoS Genet.">
        <title>Comparative genomics of emerging human ehrlichiosis agents.</title>
        <authorList>
            <person name="Dunning Hotopp J.C."/>
            <person name="Lin M."/>
            <person name="Madupu R."/>
            <person name="Crabtree J."/>
            <person name="Angiuoli S.V."/>
            <person name="Eisen J.A."/>
            <person name="Seshadri R."/>
            <person name="Ren Q."/>
            <person name="Wu M."/>
            <person name="Utterback T.R."/>
            <person name="Smith S."/>
            <person name="Lewis M."/>
            <person name="Khouri H."/>
            <person name="Zhang C."/>
            <person name="Niu H."/>
            <person name="Lin Q."/>
            <person name="Ohashi N."/>
            <person name="Zhi N."/>
            <person name="Nelson W."/>
            <person name="Brinkac L.M."/>
            <person name="Dodson R.J."/>
            <person name="Rosovitz M.J."/>
            <person name="Sundaram J."/>
            <person name="Daugherty S.C."/>
            <person name="Davidsen T."/>
            <person name="Durkin A.S."/>
            <person name="Gwinn M."/>
            <person name="Haft D.H."/>
            <person name="Selengut J.D."/>
            <person name="Sullivan S.A."/>
            <person name="Zafar N."/>
            <person name="Zhou L."/>
            <person name="Benahmed F."/>
            <person name="Forberger H."/>
            <person name="Halpin R."/>
            <person name="Mulligan S."/>
            <person name="Robinson J."/>
            <person name="White O."/>
            <person name="Rikihisa Y."/>
            <person name="Tettelin H."/>
        </authorList>
    </citation>
    <scope>NUCLEOTIDE SEQUENCE [LARGE SCALE GENOMIC DNA]</scope>
    <source>
        <strain evidence="2">ATCC VR-367 / Miyayama</strain>
    </source>
</reference>
<dbReference type="HOGENOM" id="CLU_2789680_0_0_5"/>
<evidence type="ECO:0000313" key="1">
    <source>
        <dbReference type="EMBL" id="ABD46214.1"/>
    </source>
</evidence>
<sequence>MQSWDFHRRKNLGIFFCSCTPLFEVAHSIAARFVRELKCLASQISGSRGCIVMSHSKKRLIVRYIIMN</sequence>
<dbReference type="EMBL" id="CP000237">
    <property type="protein sequence ID" value="ABD46214.1"/>
    <property type="molecule type" value="Genomic_DNA"/>
</dbReference>
<protein>
    <submittedName>
        <fullName evidence="1">Uncharacterized protein</fullName>
    </submittedName>
</protein>
<dbReference type="AlphaFoldDB" id="Q2GE69"/>
<organism evidence="1 2">
    <name type="scientific">Ehrlichia sennetsu (strain ATCC VR-367 / Miyayama)</name>
    <name type="common">Neorickettsia sennetsu</name>
    <dbReference type="NCBI Taxonomy" id="222891"/>
    <lineage>
        <taxon>Bacteria</taxon>
        <taxon>Pseudomonadati</taxon>
        <taxon>Pseudomonadota</taxon>
        <taxon>Alphaproteobacteria</taxon>
        <taxon>Rickettsiales</taxon>
        <taxon>Anaplasmataceae</taxon>
        <taxon>Ehrlichia</taxon>
    </lineage>
</organism>
<name>Q2GE69_EHRS3</name>
<gene>
    <name evidence="1" type="ordered locus">NSE_0338</name>
</gene>
<evidence type="ECO:0000313" key="2">
    <source>
        <dbReference type="Proteomes" id="UP000001942"/>
    </source>
</evidence>
<keyword evidence="2" id="KW-1185">Reference proteome</keyword>
<accession>Q2GE69</accession>